<sequence length="50" mass="5699">MRHKTNGMHIESNVDKLIEGGVRTNEDIPVKNITCDVFTRVCAPLWHEHG</sequence>
<organism evidence="1 2">
    <name type="scientific">Pullulanibacillus camelliae</name>
    <dbReference type="NCBI Taxonomy" id="1707096"/>
    <lineage>
        <taxon>Bacteria</taxon>
        <taxon>Bacillati</taxon>
        <taxon>Bacillota</taxon>
        <taxon>Bacilli</taxon>
        <taxon>Bacillales</taxon>
        <taxon>Sporolactobacillaceae</taxon>
        <taxon>Pullulanibacillus</taxon>
    </lineage>
</organism>
<accession>A0A8J2YHT7</accession>
<dbReference type="Proteomes" id="UP000628775">
    <property type="component" value="Unassembled WGS sequence"/>
</dbReference>
<dbReference type="AlphaFoldDB" id="A0A8J2YHT7"/>
<protein>
    <submittedName>
        <fullName evidence="1">Uncharacterized protein</fullName>
    </submittedName>
</protein>
<keyword evidence="2" id="KW-1185">Reference proteome</keyword>
<name>A0A8J2YHT7_9BACL</name>
<reference evidence="1" key="2">
    <citation type="submission" date="2020-09" db="EMBL/GenBank/DDBJ databases">
        <authorList>
            <person name="Sun Q."/>
            <person name="Zhou Y."/>
        </authorList>
    </citation>
    <scope>NUCLEOTIDE SEQUENCE</scope>
    <source>
        <strain evidence="1">CGMCC 1.15371</strain>
    </source>
</reference>
<reference evidence="1" key="1">
    <citation type="journal article" date="2014" name="Int. J. Syst. Evol. Microbiol.">
        <title>Complete genome sequence of Corynebacterium casei LMG S-19264T (=DSM 44701T), isolated from a smear-ripened cheese.</title>
        <authorList>
            <consortium name="US DOE Joint Genome Institute (JGI-PGF)"/>
            <person name="Walter F."/>
            <person name="Albersmeier A."/>
            <person name="Kalinowski J."/>
            <person name="Ruckert C."/>
        </authorList>
    </citation>
    <scope>NUCLEOTIDE SEQUENCE</scope>
    <source>
        <strain evidence="1">CGMCC 1.15371</strain>
    </source>
</reference>
<evidence type="ECO:0000313" key="1">
    <source>
        <dbReference type="EMBL" id="GGE43506.1"/>
    </source>
</evidence>
<dbReference type="EMBL" id="BMIR01000009">
    <property type="protein sequence ID" value="GGE43506.1"/>
    <property type="molecule type" value="Genomic_DNA"/>
</dbReference>
<gene>
    <name evidence="1" type="ORF">GCM10011391_22840</name>
</gene>
<comment type="caution">
    <text evidence="1">The sequence shown here is derived from an EMBL/GenBank/DDBJ whole genome shotgun (WGS) entry which is preliminary data.</text>
</comment>
<proteinExistence type="predicted"/>
<evidence type="ECO:0000313" key="2">
    <source>
        <dbReference type="Proteomes" id="UP000628775"/>
    </source>
</evidence>